<dbReference type="EMBL" id="CP095073">
    <property type="protein sequence ID" value="UOQ46109.1"/>
    <property type="molecule type" value="Genomic_DNA"/>
</dbReference>
<keyword evidence="3" id="KW-1185">Reference proteome</keyword>
<accession>A0ABY4ER22</accession>
<keyword evidence="1" id="KW-1133">Transmembrane helix</keyword>
<name>A0ABY4ER22_9BACI</name>
<evidence type="ECO:0000313" key="3">
    <source>
        <dbReference type="Proteomes" id="UP000831787"/>
    </source>
</evidence>
<gene>
    <name evidence="2" type="ORF">MUN89_09430</name>
</gene>
<protein>
    <submittedName>
        <fullName evidence="2">Uncharacterized protein</fullName>
    </submittedName>
</protein>
<feature type="transmembrane region" description="Helical" evidence="1">
    <location>
        <begin position="6"/>
        <end position="28"/>
    </location>
</feature>
<sequence length="53" mass="6062">MKLITGIFEITVLAIFSFLFAGYALFVYPLEKLSEKTSSEVREKKLRYSPASQ</sequence>
<proteinExistence type="predicted"/>
<dbReference type="RefSeq" id="WP_244713136.1">
    <property type="nucleotide sequence ID" value="NZ_CP095073.1"/>
</dbReference>
<evidence type="ECO:0000313" key="2">
    <source>
        <dbReference type="EMBL" id="UOQ46109.1"/>
    </source>
</evidence>
<reference evidence="2 3" key="1">
    <citation type="submission" date="2022-04" db="EMBL/GenBank/DDBJ databases">
        <title>Halobacillus sp. isolated from saltern.</title>
        <authorList>
            <person name="Won M."/>
            <person name="Lee C.-M."/>
            <person name="Woen H.-Y."/>
            <person name="Kwon S.-W."/>
        </authorList>
    </citation>
    <scope>NUCLEOTIDE SEQUENCE [LARGE SCALE GENOMIC DNA]</scope>
    <source>
        <strain evidence="2 3">SSBR10-3</strain>
    </source>
</reference>
<keyword evidence="1" id="KW-0812">Transmembrane</keyword>
<evidence type="ECO:0000256" key="1">
    <source>
        <dbReference type="SAM" id="Phobius"/>
    </source>
</evidence>
<dbReference type="Proteomes" id="UP000831787">
    <property type="component" value="Chromosome"/>
</dbReference>
<keyword evidence="1" id="KW-0472">Membrane</keyword>
<organism evidence="2 3">
    <name type="scientific">Halobacillus salinarum</name>
    <dbReference type="NCBI Taxonomy" id="2932257"/>
    <lineage>
        <taxon>Bacteria</taxon>
        <taxon>Bacillati</taxon>
        <taxon>Bacillota</taxon>
        <taxon>Bacilli</taxon>
        <taxon>Bacillales</taxon>
        <taxon>Bacillaceae</taxon>
        <taxon>Halobacillus</taxon>
    </lineage>
</organism>